<feature type="domain" description="SbsA Ig-like" evidence="6">
    <location>
        <begin position="43"/>
        <end position="141"/>
    </location>
</feature>
<evidence type="ECO:0000256" key="1">
    <source>
        <dbReference type="ARBA" id="ARBA00022729"/>
    </source>
</evidence>
<dbReference type="Proteomes" id="UP000297613">
    <property type="component" value="Unassembled WGS sequence"/>
</dbReference>
<feature type="domain" description="SbsA Ig-like" evidence="6">
    <location>
        <begin position="253"/>
        <end position="354"/>
    </location>
</feature>
<organism evidence="7 8">
    <name type="scientific">Leptospira yasudae</name>
    <dbReference type="NCBI Taxonomy" id="2202201"/>
    <lineage>
        <taxon>Bacteria</taxon>
        <taxon>Pseudomonadati</taxon>
        <taxon>Spirochaetota</taxon>
        <taxon>Spirochaetia</taxon>
        <taxon>Leptospirales</taxon>
        <taxon>Leptospiraceae</taxon>
        <taxon>Leptospira</taxon>
    </lineage>
</organism>
<feature type="domain" description="SbsA Ig-like" evidence="6">
    <location>
        <begin position="677"/>
        <end position="778"/>
    </location>
</feature>
<dbReference type="InterPro" id="IPR032812">
    <property type="entry name" value="SbsA_Ig"/>
</dbReference>
<dbReference type="RefSeq" id="WP_135573259.1">
    <property type="nucleotide sequence ID" value="NZ_RQGK01000005.1"/>
</dbReference>
<feature type="domain" description="SbsA Ig-like" evidence="6">
    <location>
        <begin position="465"/>
        <end position="566"/>
    </location>
</feature>
<dbReference type="EMBL" id="RQGM01000062">
    <property type="protein sequence ID" value="TGL81212.1"/>
    <property type="molecule type" value="Genomic_DNA"/>
</dbReference>
<dbReference type="Gene3D" id="2.60.40.1220">
    <property type="match status" value="8"/>
</dbReference>
<evidence type="ECO:0000259" key="6">
    <source>
        <dbReference type="Pfam" id="PF13205"/>
    </source>
</evidence>
<keyword evidence="2" id="KW-0677">Repeat</keyword>
<dbReference type="InterPro" id="IPR000413">
    <property type="entry name" value="Integrin_alpha"/>
</dbReference>
<dbReference type="InterPro" id="IPR014755">
    <property type="entry name" value="Cu-Rt/internalin_Ig-like"/>
</dbReference>
<dbReference type="GO" id="GO:0008305">
    <property type="term" value="C:integrin complex"/>
    <property type="evidence" value="ECO:0007669"/>
    <property type="project" value="InterPro"/>
</dbReference>
<dbReference type="InterPro" id="IPR028994">
    <property type="entry name" value="Integrin_alpha_N"/>
</dbReference>
<evidence type="ECO:0000256" key="3">
    <source>
        <dbReference type="ARBA" id="ARBA00022801"/>
    </source>
</evidence>
<dbReference type="SUPFAM" id="SSF69318">
    <property type="entry name" value="Integrin alpha N-terminal domain"/>
    <property type="match status" value="2"/>
</dbReference>
<evidence type="ECO:0000313" key="7">
    <source>
        <dbReference type="EMBL" id="TGL81212.1"/>
    </source>
</evidence>
<dbReference type="Pfam" id="PF01839">
    <property type="entry name" value="FG-GAP"/>
    <property type="match status" value="4"/>
</dbReference>
<dbReference type="GO" id="GO:0007155">
    <property type="term" value="P:cell adhesion"/>
    <property type="evidence" value="ECO:0007669"/>
    <property type="project" value="InterPro"/>
</dbReference>
<dbReference type="InterPro" id="IPR013517">
    <property type="entry name" value="FG-GAP"/>
</dbReference>
<dbReference type="GO" id="GO:0016787">
    <property type="term" value="F:hydrolase activity"/>
    <property type="evidence" value="ECO:0007669"/>
    <property type="project" value="UniProtKB-KW"/>
</dbReference>
<gene>
    <name evidence="7" type="ORF">EHQ83_15255</name>
</gene>
<keyword evidence="3" id="KW-0378">Hydrolase</keyword>
<dbReference type="Gene3D" id="2.130.10.130">
    <property type="entry name" value="Integrin alpha, N-terminal"/>
    <property type="match status" value="3"/>
</dbReference>
<feature type="domain" description="SbsA Ig-like" evidence="6">
    <location>
        <begin position="359"/>
        <end position="460"/>
    </location>
</feature>
<evidence type="ECO:0000256" key="4">
    <source>
        <dbReference type="ARBA" id="ARBA00023180"/>
    </source>
</evidence>
<sequence length="1418" mass="142188">MQRITKTILLVLFLVWNANCVNGSKNSLPFLAYLDISGKGNSFSVSQITPGSGVNGIPLNTAIQVTFSEAFDSSSVTASTFFLKQATTLIPASLTGSNTTAVLTPNSALSSSTTYTVTIAKEIKSAAGISLKEDVIWNFTTAATVDVIAPAVSLTTPNNGNPAVPNNSSISVAFSENVNCTTIDNTTFTLDNGAAVAGTVTCGGTSATFAPTAPLAPNTAYTARVTTGAKDLAGNALATLYAWNFSTGAAPDLTAPSVSFLNPANASNNFSVNGALSIAFDEPINCATFTTANITLTDGFTAVAGTVGCIGSATTFTPTLPLAYATTYTATISTGVKDLAGNSLAAPFTWSFSTGVAPDSTAPTVSLVTPANTLTGVGINTNVSAVFSEPMNCATITTASFTLNGGAAVPGSVTCAGTSATFDPTPALAYNTTYTASLTTAVKDLAGNSIPALYTWTFTTGLAPDTTAPTVSFVSPSNAATGVPVNSSLSIAFSEAIDCATITTANITLSDGSAIAGTVGCSGPAATFTPTATLAYGTSYTATITTAVKDVAGNSLAASYTWSFSTSAAPDSTAPTVSFVTPANALAGVGINTNVSAVFSEPMNCATITTASFTLNGGAAVPGSVTCAGTSATFDPTPALAYNTTYTASLTTTVKDLAGNSIPALYTWTFTTGLAPDTTAPTVSFVSPIVGGTSVPVNGNLSIAFNEAIDCATITTASITLSDGSAIAGTVGCSGTVATFDPTPTLAFSTTYTATVSTAVKDVAGNPLAVAYSWTFTTGVAPDVTAPTVSFVAPSAGGTNIATNTSIFVVFSETMDCTTLTTATLTLSNGAAVAGTVSCGGTTALFTPSSALAAGSWYTGTLTTGAKDLAGNAIVSSYTWTFQTGAAADTTAPTVTIRNLKTNTILESGFIVGTAADAGSVALVELKIDAGIYVTVNGTTNWSYKLPSGASDWKMGSQHTVSVRSKDSAGNYSAVTTVTVRKGMNKDINGDGYVDVVVGAYNEDIVYIFHSSGTGGITATGAASANRYITGISGSFFGKSVSMGDINGDGYADVVVGAPYTALAPGAGRVYVFHSSGSLGVNISHHVFASTSIVGAGTDQLGAAVTTVDINGDGYYDLAVGAPGFSTNKGRVVTFHSAGNAGVTDADTTTSPTIKQGTASNDLFGSALCSGTINSDTYGDVLVGSSGYSTNRGAIYVYHGSSATLGAAATTIQNAGPTGIAGDKFGFAVACGDINGDGWTDALIGEPGWSTMKGRILTYNSTATAAGITASTVGGMIKEVDGSTNNNQFGYIVALRDIDNDVTGKADIIATAVPPAPANGLVYVYMNPASGWGAEGAATMTGPLSDLYGWGLGSGDVNGDGYADLYVGSWGYNSFNGRMYIFHSSSTGLTTTNPAAANSTINGNIIPPGTGHFGSVIY</sequence>
<comment type="caution">
    <text evidence="7">The sequence shown here is derived from an EMBL/GenBank/DDBJ whole genome shotgun (WGS) entry which is preliminary data.</text>
</comment>
<dbReference type="Pfam" id="PF13205">
    <property type="entry name" value="Big_5"/>
    <property type="match status" value="8"/>
</dbReference>
<dbReference type="InterPro" id="IPR013519">
    <property type="entry name" value="Int_alpha_beta-p"/>
</dbReference>
<dbReference type="PRINTS" id="PR01185">
    <property type="entry name" value="INTEGRINA"/>
</dbReference>
<feature type="domain" description="SbsA Ig-like" evidence="6">
    <location>
        <begin position="146"/>
        <end position="247"/>
    </location>
</feature>
<evidence type="ECO:0000256" key="2">
    <source>
        <dbReference type="ARBA" id="ARBA00022737"/>
    </source>
</evidence>
<feature type="chain" id="PRO_5044426094" description="SbsA Ig-like domain-containing protein" evidence="5">
    <location>
        <begin position="24"/>
        <end position="1418"/>
    </location>
</feature>
<feature type="domain" description="SbsA Ig-like" evidence="6">
    <location>
        <begin position="783"/>
        <end position="884"/>
    </location>
</feature>
<evidence type="ECO:0000313" key="8">
    <source>
        <dbReference type="Proteomes" id="UP000297613"/>
    </source>
</evidence>
<proteinExistence type="predicted"/>
<keyword evidence="1 5" id="KW-0732">Signal</keyword>
<accession>A0A6N4QLD6</accession>
<dbReference type="PANTHER" id="PTHR23221">
    <property type="entry name" value="GLYCOSYLPHOSPHATIDYLINOSITOL PHOSPHOLIPASE D"/>
    <property type="match status" value="1"/>
</dbReference>
<protein>
    <recommendedName>
        <fullName evidence="6">SbsA Ig-like domain-containing protein</fullName>
    </recommendedName>
</protein>
<keyword evidence="4" id="KW-0325">Glycoprotein</keyword>
<feature type="domain" description="SbsA Ig-like" evidence="6">
    <location>
        <begin position="571"/>
        <end position="672"/>
    </location>
</feature>
<evidence type="ECO:0000256" key="5">
    <source>
        <dbReference type="SAM" id="SignalP"/>
    </source>
</evidence>
<dbReference type="PROSITE" id="PS51470">
    <property type="entry name" value="FG_GAP"/>
    <property type="match status" value="5"/>
</dbReference>
<name>A0A6N4QLD6_9LEPT</name>
<dbReference type="PANTHER" id="PTHR23221:SF7">
    <property type="entry name" value="PHOSPHATIDYLINOSITOL-GLYCAN-SPECIFIC PHOSPHOLIPASE D"/>
    <property type="match status" value="1"/>
</dbReference>
<reference evidence="7 8" key="1">
    <citation type="journal article" date="2019" name="PLoS Negl. Trop. Dis.">
        <title>Revisiting the worldwide diversity of Leptospira species in the environment.</title>
        <authorList>
            <person name="Vincent A.T."/>
            <person name="Schiettekatte O."/>
            <person name="Bourhy P."/>
            <person name="Veyrier F.J."/>
            <person name="Picardeau M."/>
        </authorList>
    </citation>
    <scope>NUCLEOTIDE SEQUENCE [LARGE SCALE GENOMIC DNA]</scope>
    <source>
        <strain evidence="7 8">201702445</strain>
    </source>
</reference>
<feature type="signal peptide" evidence="5">
    <location>
        <begin position="1"/>
        <end position="23"/>
    </location>
</feature>
<dbReference type="SMART" id="SM00191">
    <property type="entry name" value="Int_alpha"/>
    <property type="match status" value="7"/>
</dbReference>